<dbReference type="Proteomes" id="UP000033867">
    <property type="component" value="Unassembled WGS sequence"/>
</dbReference>
<keyword evidence="1" id="KW-0812">Transmembrane</keyword>
<keyword evidence="1" id="KW-0472">Membrane</keyword>
<reference evidence="2 3" key="1">
    <citation type="journal article" date="2015" name="Nature">
        <title>rRNA introns, odd ribosomes, and small enigmatic genomes across a large radiation of phyla.</title>
        <authorList>
            <person name="Brown C.T."/>
            <person name="Hug L.A."/>
            <person name="Thomas B.C."/>
            <person name="Sharon I."/>
            <person name="Castelle C.J."/>
            <person name="Singh A."/>
            <person name="Wilkins M.J."/>
            <person name="Williams K.H."/>
            <person name="Banfield J.F."/>
        </authorList>
    </citation>
    <scope>NUCLEOTIDE SEQUENCE [LARGE SCALE GENOMIC DNA]</scope>
</reference>
<dbReference type="EMBL" id="LCEK01000043">
    <property type="protein sequence ID" value="KKS70807.1"/>
    <property type="molecule type" value="Genomic_DNA"/>
</dbReference>
<organism evidence="2 3">
    <name type="scientific">Candidatus Magasanikbacteria bacterium GW2011_GWE2_42_7</name>
    <dbReference type="NCBI Taxonomy" id="1619052"/>
    <lineage>
        <taxon>Bacteria</taxon>
        <taxon>Candidatus Magasanikiibacteriota</taxon>
    </lineage>
</organism>
<comment type="caution">
    <text evidence="2">The sequence shown here is derived from an EMBL/GenBank/DDBJ whole genome shotgun (WGS) entry which is preliminary data.</text>
</comment>
<name>A0A0G1BC02_9BACT</name>
<evidence type="ECO:0000313" key="2">
    <source>
        <dbReference type="EMBL" id="KKS70807.1"/>
    </source>
</evidence>
<dbReference type="AlphaFoldDB" id="A0A0G1BC02"/>
<sequence length="71" mass="8236">MKNIIIILIILVAAIGSGLFYWYEYRPNKIRSYCNDKAQDTLTGSLREFVAVQANYEDNYKKCLRGNGIRE</sequence>
<accession>A0A0G1BC02</accession>
<evidence type="ECO:0000256" key="1">
    <source>
        <dbReference type="SAM" id="Phobius"/>
    </source>
</evidence>
<evidence type="ECO:0000313" key="3">
    <source>
        <dbReference type="Proteomes" id="UP000033867"/>
    </source>
</evidence>
<proteinExistence type="predicted"/>
<protein>
    <submittedName>
        <fullName evidence="2">Uncharacterized protein</fullName>
    </submittedName>
</protein>
<gene>
    <name evidence="2" type="ORF">UV42_C0043G0009</name>
</gene>
<feature type="transmembrane region" description="Helical" evidence="1">
    <location>
        <begin position="6"/>
        <end position="23"/>
    </location>
</feature>
<keyword evidence="1" id="KW-1133">Transmembrane helix</keyword>